<name>A0AAT9JZ19_SYNEL</name>
<sequence>MKIFFTVVIPTRERADTLRSCLESVLSQDYPNFRVLVSDNASNDNTREIVMGFKSEKIEYINTQKRVSMSENFEFALKQIDSGWVTLLGDDDALVPGALSRVATIINETNTRAIRSNGATFVWPSLIDSSFGRLSFSLKRGYTKVKSKKILLEVLRGNTSYTKLPVLYNGGFIESSLLVEAKKLSMGQLIHSVIPDVYSGILFSLIIDSYIYCHEPLAINGASRHSNGAAWASNKEDFSRNNPSFLFFQEMELPIHKDIPAAQSWRKIVSMHAIILESFLQARNFVSPTFVEPSFQDHLNVIMREVRYPSDEIHEWAKLFASKHLLSLSTAIKSASKHRNSLSVKVMKIVNQLSNGFSFSVVYGSSMTPLKNVYEASIIVGYSLSIGYPNYYNPSNLIRRLFQKIKFKQVSLEKS</sequence>
<organism evidence="2">
    <name type="scientific">Synechococcus elongatus PCC 11802</name>
    <dbReference type="NCBI Taxonomy" id="2283154"/>
    <lineage>
        <taxon>Bacteria</taxon>
        <taxon>Bacillati</taxon>
        <taxon>Cyanobacteriota</taxon>
        <taxon>Cyanophyceae</taxon>
        <taxon>Synechococcales</taxon>
        <taxon>Synechococcaceae</taxon>
        <taxon>Synechococcus</taxon>
    </lineage>
</organism>
<dbReference type="EMBL" id="CP034671">
    <property type="protein sequence ID" value="QFZ92695.2"/>
    <property type="molecule type" value="Genomic_DNA"/>
</dbReference>
<dbReference type="GO" id="GO:0016757">
    <property type="term" value="F:glycosyltransferase activity"/>
    <property type="evidence" value="ECO:0007669"/>
    <property type="project" value="UniProtKB-KW"/>
</dbReference>
<keyword evidence="2" id="KW-0808">Transferase</keyword>
<dbReference type="InterPro" id="IPR050834">
    <property type="entry name" value="Glycosyltransf_2"/>
</dbReference>
<dbReference type="PANTHER" id="PTHR43685">
    <property type="entry name" value="GLYCOSYLTRANSFERASE"/>
    <property type="match status" value="1"/>
</dbReference>
<keyword evidence="2" id="KW-0328">Glycosyltransferase</keyword>
<protein>
    <submittedName>
        <fullName evidence="2">Glycosyltransferase family 2 protein</fullName>
        <ecNumber evidence="2">2.4.-.-</ecNumber>
    </submittedName>
</protein>
<evidence type="ECO:0000259" key="1">
    <source>
        <dbReference type="Pfam" id="PF00535"/>
    </source>
</evidence>
<evidence type="ECO:0000313" key="2">
    <source>
        <dbReference type="EMBL" id="QFZ92695.2"/>
    </source>
</evidence>
<dbReference type="Gene3D" id="3.90.550.10">
    <property type="entry name" value="Spore Coat Polysaccharide Biosynthesis Protein SpsA, Chain A"/>
    <property type="match status" value="1"/>
</dbReference>
<gene>
    <name evidence="2" type="ORF">EKO22_10435</name>
</gene>
<proteinExistence type="predicted"/>
<dbReference type="AlphaFoldDB" id="A0AAT9JZ19"/>
<dbReference type="InterPro" id="IPR029044">
    <property type="entry name" value="Nucleotide-diphossugar_trans"/>
</dbReference>
<dbReference type="SUPFAM" id="SSF53448">
    <property type="entry name" value="Nucleotide-diphospho-sugar transferases"/>
    <property type="match status" value="1"/>
</dbReference>
<accession>A0AAT9JZ19</accession>
<dbReference type="Pfam" id="PF00535">
    <property type="entry name" value="Glycos_transf_2"/>
    <property type="match status" value="1"/>
</dbReference>
<dbReference type="EC" id="2.4.-.-" evidence="2"/>
<dbReference type="InterPro" id="IPR001173">
    <property type="entry name" value="Glyco_trans_2-like"/>
</dbReference>
<dbReference type="RefSeq" id="WP_338437981.1">
    <property type="nucleotide sequence ID" value="NZ_CP034671.2"/>
</dbReference>
<feature type="domain" description="Glycosyltransferase 2-like" evidence="1">
    <location>
        <begin position="6"/>
        <end position="111"/>
    </location>
</feature>
<dbReference type="CDD" id="cd00761">
    <property type="entry name" value="Glyco_tranf_GTA_type"/>
    <property type="match status" value="1"/>
</dbReference>
<dbReference type="PANTHER" id="PTHR43685:SF2">
    <property type="entry name" value="GLYCOSYLTRANSFERASE 2-LIKE DOMAIN-CONTAINING PROTEIN"/>
    <property type="match status" value="1"/>
</dbReference>
<reference evidence="2" key="1">
    <citation type="submission" date="2024-01" db="EMBL/GenBank/DDBJ databases">
        <title>Synechococcus elongatus PCC 11802, a close yet different native of Synechococcus elongatus PCC 11801.</title>
        <authorList>
            <person name="Jaiswal D."/>
            <person name="Sengupta A."/>
            <person name="Sengupta S."/>
            <person name="Pakrasi H.B."/>
            <person name="Wangikar P."/>
        </authorList>
    </citation>
    <scope>NUCLEOTIDE SEQUENCE</scope>
    <source>
        <strain evidence="2">PCC 11802</strain>
    </source>
</reference>